<reference evidence="12 13" key="1">
    <citation type="journal article" date="2019" name="Sci. Rep.">
        <title>A high-quality genome of Eragrostis curvula grass provides insights into Poaceae evolution and supports new strategies to enhance forage quality.</title>
        <authorList>
            <person name="Carballo J."/>
            <person name="Santos B.A.C.M."/>
            <person name="Zappacosta D."/>
            <person name="Garbus I."/>
            <person name="Selva J.P."/>
            <person name="Gallo C.A."/>
            <person name="Diaz A."/>
            <person name="Albertini E."/>
            <person name="Caccamo M."/>
            <person name="Echenique V."/>
        </authorList>
    </citation>
    <scope>NUCLEOTIDE SEQUENCE [LARGE SCALE GENOMIC DNA]</scope>
    <source>
        <strain evidence="13">cv. Victoria</strain>
        <tissue evidence="12">Leaf</tissue>
    </source>
</reference>
<evidence type="ECO:0000256" key="1">
    <source>
        <dbReference type="ARBA" id="ARBA00004251"/>
    </source>
</evidence>
<dbReference type="EMBL" id="RWGY01000504">
    <property type="protein sequence ID" value="TVU01016.1"/>
    <property type="molecule type" value="Genomic_DNA"/>
</dbReference>
<accession>A0A5J9SPW2</accession>
<evidence type="ECO:0008006" key="14">
    <source>
        <dbReference type="Google" id="ProtNLM"/>
    </source>
</evidence>
<comment type="caution">
    <text evidence="12">The sequence shown here is derived from an EMBL/GenBank/DDBJ whole genome shotgun (WGS) entry which is preliminary data.</text>
</comment>
<evidence type="ECO:0000256" key="11">
    <source>
        <dbReference type="ARBA" id="ARBA00023180"/>
    </source>
</evidence>
<dbReference type="Gene3D" id="3.80.10.10">
    <property type="entry name" value="Ribonuclease Inhibitor"/>
    <property type="match status" value="2"/>
</dbReference>
<dbReference type="Pfam" id="PF13855">
    <property type="entry name" value="LRR_8"/>
    <property type="match status" value="1"/>
</dbReference>
<keyword evidence="10" id="KW-0472">Membrane</keyword>
<dbReference type="Proteomes" id="UP000324897">
    <property type="component" value="Unassembled WGS sequence"/>
</dbReference>
<keyword evidence="11" id="KW-0325">Glycoprotein</keyword>
<keyword evidence="8" id="KW-0677">Repeat</keyword>
<keyword evidence="6" id="KW-0812">Transmembrane</keyword>
<dbReference type="SMART" id="SM00369">
    <property type="entry name" value="LRR_TYP"/>
    <property type="match status" value="7"/>
</dbReference>
<dbReference type="PANTHER" id="PTHR48063">
    <property type="entry name" value="LRR RECEPTOR-LIKE KINASE"/>
    <property type="match status" value="1"/>
</dbReference>
<keyword evidence="3" id="KW-1003">Cell membrane</keyword>
<dbReference type="FunFam" id="3.80.10.10:FF:000041">
    <property type="entry name" value="LRR receptor-like serine/threonine-protein kinase ERECTA"/>
    <property type="match status" value="1"/>
</dbReference>
<dbReference type="OrthoDB" id="1600340at2759"/>
<dbReference type="GO" id="GO:0005886">
    <property type="term" value="C:plasma membrane"/>
    <property type="evidence" value="ECO:0007669"/>
    <property type="project" value="UniProtKB-SubCell"/>
</dbReference>
<protein>
    <recommendedName>
        <fullName evidence="14">Leucine-rich repeat-containing N-terminal plant-type domain-containing protein</fullName>
    </recommendedName>
</protein>
<dbReference type="InterPro" id="IPR001611">
    <property type="entry name" value="Leu-rich_rpt"/>
</dbReference>
<keyword evidence="4" id="KW-0433">Leucine-rich repeat</keyword>
<dbReference type="FunFam" id="3.80.10.10:FF:000111">
    <property type="entry name" value="LRR receptor-like serine/threonine-protein kinase ERECTA"/>
    <property type="match status" value="1"/>
</dbReference>
<evidence type="ECO:0000256" key="8">
    <source>
        <dbReference type="ARBA" id="ARBA00022737"/>
    </source>
</evidence>
<dbReference type="FunFam" id="3.80.10.10:FF:000095">
    <property type="entry name" value="LRR receptor-like serine/threonine-protein kinase GSO1"/>
    <property type="match status" value="1"/>
</dbReference>
<evidence type="ECO:0000256" key="9">
    <source>
        <dbReference type="ARBA" id="ARBA00022989"/>
    </source>
</evidence>
<evidence type="ECO:0000256" key="4">
    <source>
        <dbReference type="ARBA" id="ARBA00022614"/>
    </source>
</evidence>
<evidence type="ECO:0000256" key="10">
    <source>
        <dbReference type="ARBA" id="ARBA00023136"/>
    </source>
</evidence>
<evidence type="ECO:0000313" key="12">
    <source>
        <dbReference type="EMBL" id="TVU01016.1"/>
    </source>
</evidence>
<comment type="similarity">
    <text evidence="2">Belongs to the RLP family.</text>
</comment>
<keyword evidence="7" id="KW-0732">Signal</keyword>
<organism evidence="12 13">
    <name type="scientific">Eragrostis curvula</name>
    <name type="common">weeping love grass</name>
    <dbReference type="NCBI Taxonomy" id="38414"/>
    <lineage>
        <taxon>Eukaryota</taxon>
        <taxon>Viridiplantae</taxon>
        <taxon>Streptophyta</taxon>
        <taxon>Embryophyta</taxon>
        <taxon>Tracheophyta</taxon>
        <taxon>Spermatophyta</taxon>
        <taxon>Magnoliopsida</taxon>
        <taxon>Liliopsida</taxon>
        <taxon>Poales</taxon>
        <taxon>Poaceae</taxon>
        <taxon>PACMAD clade</taxon>
        <taxon>Chloridoideae</taxon>
        <taxon>Eragrostideae</taxon>
        <taxon>Eragrostidinae</taxon>
        <taxon>Eragrostis</taxon>
    </lineage>
</organism>
<evidence type="ECO:0000256" key="6">
    <source>
        <dbReference type="ARBA" id="ARBA00022692"/>
    </source>
</evidence>
<evidence type="ECO:0000256" key="7">
    <source>
        <dbReference type="ARBA" id="ARBA00022729"/>
    </source>
</evidence>
<dbReference type="InterPro" id="IPR032675">
    <property type="entry name" value="LRR_dom_sf"/>
</dbReference>
<gene>
    <name evidence="12" type="ORF">EJB05_53535</name>
</gene>
<proteinExistence type="inferred from homology"/>
<keyword evidence="5" id="KW-1070">Brassinosteroid signaling pathway</keyword>
<keyword evidence="13" id="KW-1185">Reference proteome</keyword>
<dbReference type="GO" id="GO:0009742">
    <property type="term" value="P:brassinosteroid mediated signaling pathway"/>
    <property type="evidence" value="ECO:0007669"/>
    <property type="project" value="UniProtKB-KW"/>
</dbReference>
<feature type="non-terminal residue" evidence="12">
    <location>
        <position position="1"/>
    </location>
</feature>
<sequence>MLNNIDTLDPAYWFWNADTIKELELAFNQITGPIPVANGNMTSLEKFSLGGNQKLTGIKYKLSDGLCYLIYLDISSTAINQDMAEFMDLLPSCSKSKLQFLDLSSSNLTGQIPKWVNHWGNLSDLFLSENRLQGAVPREIGTLANLRRLYLDNNQFTGSISEEHLANLANLEELDLSYNSLHIKISSNWFPQFSLQYVYFARCKMGPHIPLWLKEQTSVTHLDISDADIVDHLPSWFWSVFSQAHYLNLSSNKIKGRLPATLEFMSSLSMLDLSSNSLTGLLPKLPKSLVSLDISNNSLSRPLPKNFGAPMLRDLVLSANRNNGTVPMYICQLQYLQMFDLSKNLLVGQLPQCSKSKYVKEDLNTAVDSALTQLSVLILYNNNLSGNFPEFLQHSPQLAVLDLAHNTFVGELPAWIAEKLPGLSYLLLRCNMFSGSIPLELIGLQNLQILDLAHNRISGTVPHAIANLKAMAQNSRRYNPLMRMYVRPITVSVDIEYSVKYDDSLPLVTKCQEIDYTSTMKYMVGLDLSCNNLVGEIPGELASLVELINLNMSHNQLSGEIPEKIGLLRALESLDLSFNELSGEIPWSLSEITSLSHLNLTYNNLSGRIPLGNQLQTLGDPASIYIGNNYLCGPPLSRNCSEPDATEDYTDVTEPNKRDFHFGWLWGMLWEFGWCSLSSCS</sequence>
<dbReference type="Gramene" id="TVU01016">
    <property type="protein sequence ID" value="TVU01016"/>
    <property type="gene ID" value="EJB05_53535"/>
</dbReference>
<dbReference type="InterPro" id="IPR046956">
    <property type="entry name" value="RLP23-like"/>
</dbReference>
<evidence type="ECO:0000256" key="3">
    <source>
        <dbReference type="ARBA" id="ARBA00022475"/>
    </source>
</evidence>
<dbReference type="InterPro" id="IPR003591">
    <property type="entry name" value="Leu-rich_rpt_typical-subtyp"/>
</dbReference>
<name>A0A5J9SPW2_9POAL</name>
<dbReference type="PRINTS" id="PR00019">
    <property type="entry name" value="LEURICHRPT"/>
</dbReference>
<evidence type="ECO:0000256" key="5">
    <source>
        <dbReference type="ARBA" id="ARBA00022626"/>
    </source>
</evidence>
<evidence type="ECO:0000256" key="2">
    <source>
        <dbReference type="ARBA" id="ARBA00009592"/>
    </source>
</evidence>
<dbReference type="AlphaFoldDB" id="A0A5J9SPW2"/>
<comment type="subcellular location">
    <subcellularLocation>
        <location evidence="1">Cell membrane</location>
        <topology evidence="1">Single-pass type I membrane protein</topology>
    </subcellularLocation>
</comment>
<keyword evidence="9" id="KW-1133">Transmembrane helix</keyword>
<evidence type="ECO:0000313" key="13">
    <source>
        <dbReference type="Proteomes" id="UP000324897"/>
    </source>
</evidence>
<dbReference type="Pfam" id="PF00560">
    <property type="entry name" value="LRR_1"/>
    <property type="match status" value="7"/>
</dbReference>
<dbReference type="SUPFAM" id="SSF52058">
    <property type="entry name" value="L domain-like"/>
    <property type="match status" value="2"/>
</dbReference>
<dbReference type="PANTHER" id="PTHR48063:SF86">
    <property type="entry name" value="LEUCINE-RICH REPEAT-CONTAINING N-TERMINAL PLANT-TYPE DOMAIN-CONTAINING PROTEIN"/>
    <property type="match status" value="1"/>
</dbReference>